<dbReference type="GO" id="GO:0008483">
    <property type="term" value="F:transaminase activity"/>
    <property type="evidence" value="ECO:0007669"/>
    <property type="project" value="UniProtKB-KW"/>
</dbReference>
<evidence type="ECO:0000256" key="1">
    <source>
        <dbReference type="SAM" id="MobiDB-lite"/>
    </source>
</evidence>
<reference evidence="3" key="1">
    <citation type="submission" date="2020-09" db="EMBL/GenBank/DDBJ databases">
        <title>Genome-Enabled Discovery of Anthraquinone Biosynthesis in Senna tora.</title>
        <authorList>
            <person name="Kang S.-H."/>
            <person name="Pandey R.P."/>
            <person name="Lee C.-M."/>
            <person name="Sim J.-S."/>
            <person name="Jeong J.-T."/>
            <person name="Choi B.-S."/>
            <person name="Jung M."/>
            <person name="Ginzburg D."/>
            <person name="Zhao K."/>
            <person name="Won S.Y."/>
            <person name="Oh T.-J."/>
            <person name="Yu Y."/>
            <person name="Kim N.-H."/>
            <person name="Lee O.R."/>
            <person name="Lee T.-H."/>
            <person name="Bashyal P."/>
            <person name="Kim T.-S."/>
            <person name="Lee W.-H."/>
            <person name="Kawkins C."/>
            <person name="Kim C.-K."/>
            <person name="Kim J.S."/>
            <person name="Ahn B.O."/>
            <person name="Rhee S.Y."/>
            <person name="Sohng J.K."/>
        </authorList>
    </citation>
    <scope>NUCLEOTIDE SEQUENCE</scope>
    <source>
        <tissue evidence="3">Leaf</tissue>
    </source>
</reference>
<protein>
    <submittedName>
        <fullName evidence="3">Tryptophan aminotransferase-related protein 2-like</fullName>
    </submittedName>
</protein>
<evidence type="ECO:0000256" key="2">
    <source>
        <dbReference type="SAM" id="Phobius"/>
    </source>
</evidence>
<comment type="caution">
    <text evidence="3">The sequence shown here is derived from an EMBL/GenBank/DDBJ whole genome shotgun (WGS) entry which is preliminary data.</text>
</comment>
<name>A0A834WT16_9FABA</name>
<organism evidence="3 4">
    <name type="scientific">Senna tora</name>
    <dbReference type="NCBI Taxonomy" id="362788"/>
    <lineage>
        <taxon>Eukaryota</taxon>
        <taxon>Viridiplantae</taxon>
        <taxon>Streptophyta</taxon>
        <taxon>Embryophyta</taxon>
        <taxon>Tracheophyta</taxon>
        <taxon>Spermatophyta</taxon>
        <taxon>Magnoliopsida</taxon>
        <taxon>eudicotyledons</taxon>
        <taxon>Gunneridae</taxon>
        <taxon>Pentapetalae</taxon>
        <taxon>rosids</taxon>
        <taxon>fabids</taxon>
        <taxon>Fabales</taxon>
        <taxon>Fabaceae</taxon>
        <taxon>Caesalpinioideae</taxon>
        <taxon>Cassia clade</taxon>
        <taxon>Senna</taxon>
    </lineage>
</organism>
<evidence type="ECO:0000313" key="3">
    <source>
        <dbReference type="EMBL" id="KAF7831847.1"/>
    </source>
</evidence>
<keyword evidence="2" id="KW-1133">Transmembrane helix</keyword>
<evidence type="ECO:0000313" key="4">
    <source>
        <dbReference type="Proteomes" id="UP000634136"/>
    </source>
</evidence>
<feature type="compositionally biased region" description="Basic and acidic residues" evidence="1">
    <location>
        <begin position="95"/>
        <end position="104"/>
    </location>
</feature>
<dbReference type="EMBL" id="JAAIUW010000005">
    <property type="protein sequence ID" value="KAF7831847.1"/>
    <property type="molecule type" value="Genomic_DNA"/>
</dbReference>
<accession>A0A834WT16</accession>
<keyword evidence="3" id="KW-0032">Aminotransferase</keyword>
<gene>
    <name evidence="3" type="ORF">G2W53_014180</name>
</gene>
<feature type="region of interest" description="Disordered" evidence="1">
    <location>
        <begin position="65"/>
        <end position="104"/>
    </location>
</feature>
<feature type="transmembrane region" description="Helical" evidence="2">
    <location>
        <begin position="6"/>
        <end position="30"/>
    </location>
</feature>
<keyword evidence="3" id="KW-0808">Transferase</keyword>
<keyword evidence="4" id="KW-1185">Reference proteome</keyword>
<keyword evidence="2" id="KW-0812">Transmembrane</keyword>
<sequence>MAKLPSMFSLGNLLVLSMALNLSLIVRMVYEREEGYKGKGSSCLRKQKGSLMADSGHRGALNLTLGDDSAHASHSQVAANRRSRRWGRASNGGGGEKKKVVVER</sequence>
<keyword evidence="2" id="KW-0472">Membrane</keyword>
<dbReference type="AlphaFoldDB" id="A0A834WT16"/>
<proteinExistence type="predicted"/>
<dbReference type="Proteomes" id="UP000634136">
    <property type="component" value="Unassembled WGS sequence"/>
</dbReference>